<reference evidence="2" key="1">
    <citation type="journal article" date="2014" name="Proc. Natl. Acad. Sci. U.S.A.">
        <title>Extensive sampling of basidiomycete genomes demonstrates inadequacy of the white-rot/brown-rot paradigm for wood decay fungi.</title>
        <authorList>
            <person name="Riley R."/>
            <person name="Salamov A.A."/>
            <person name="Brown D.W."/>
            <person name="Nagy L.G."/>
            <person name="Floudas D."/>
            <person name="Held B.W."/>
            <person name="Levasseur A."/>
            <person name="Lombard V."/>
            <person name="Morin E."/>
            <person name="Otillar R."/>
            <person name="Lindquist E.A."/>
            <person name="Sun H."/>
            <person name="LaButti K.M."/>
            <person name="Schmutz J."/>
            <person name="Jabbour D."/>
            <person name="Luo H."/>
            <person name="Baker S.E."/>
            <person name="Pisabarro A.G."/>
            <person name="Walton J.D."/>
            <person name="Blanchette R.A."/>
            <person name="Henrissat B."/>
            <person name="Martin F."/>
            <person name="Cullen D."/>
            <person name="Hibbett D.S."/>
            <person name="Grigoriev I.V."/>
        </authorList>
    </citation>
    <scope>NUCLEOTIDE SEQUENCE [LARGE SCALE GENOMIC DNA]</scope>
    <source>
        <strain evidence="2">CBS 339.88</strain>
    </source>
</reference>
<accession>A0A067S7K0</accession>
<proteinExistence type="predicted"/>
<dbReference type="HOGENOM" id="CLU_2960936_0_0_1"/>
<dbReference type="Proteomes" id="UP000027222">
    <property type="component" value="Unassembled WGS sequence"/>
</dbReference>
<protein>
    <submittedName>
        <fullName evidence="1">Uncharacterized protein</fullName>
    </submittedName>
</protein>
<evidence type="ECO:0000313" key="1">
    <source>
        <dbReference type="EMBL" id="KDR66835.1"/>
    </source>
</evidence>
<evidence type="ECO:0000313" key="2">
    <source>
        <dbReference type="Proteomes" id="UP000027222"/>
    </source>
</evidence>
<dbReference type="AlphaFoldDB" id="A0A067S7K0"/>
<gene>
    <name evidence="1" type="ORF">GALMADRAFT_1141446</name>
</gene>
<sequence>MTPKMPTLSHEMAATRRLMCSPPRPTLARCVTLADGWLEIGFRKHENSNSRHSSGPGFR</sequence>
<name>A0A067S7K0_GALM3</name>
<keyword evidence="2" id="KW-1185">Reference proteome</keyword>
<organism evidence="1 2">
    <name type="scientific">Galerina marginata (strain CBS 339.88)</name>
    <dbReference type="NCBI Taxonomy" id="685588"/>
    <lineage>
        <taxon>Eukaryota</taxon>
        <taxon>Fungi</taxon>
        <taxon>Dikarya</taxon>
        <taxon>Basidiomycota</taxon>
        <taxon>Agaricomycotina</taxon>
        <taxon>Agaricomycetes</taxon>
        <taxon>Agaricomycetidae</taxon>
        <taxon>Agaricales</taxon>
        <taxon>Agaricineae</taxon>
        <taxon>Strophariaceae</taxon>
        <taxon>Galerina</taxon>
    </lineage>
</organism>
<dbReference type="EMBL" id="KL142420">
    <property type="protein sequence ID" value="KDR66835.1"/>
    <property type="molecule type" value="Genomic_DNA"/>
</dbReference>